<keyword evidence="2" id="KW-1185">Reference proteome</keyword>
<accession>A0A1I7N1X6</accession>
<name>A0A1I7N1X6_9HYPH</name>
<proteinExistence type="predicted"/>
<dbReference type="AlphaFoldDB" id="A0A1I7N1X6"/>
<sequence length="336" mass="37140">MSGLRSLPINEMLKRQTIGLSDILLLRRVFYDDGIISADEAEILFALNNACNAYHPEWPEFFIEAITDYIVYQEAPRGYITADNGHWLIDRVSRDGKIDTKTELELIVNVIDKARWAPVSLVKFALEQVKHAVVDGAGPLRDGKALQAGTISEGEVDLLRRMLYAFAGDGNVAVTRAEADVLFDIDEAISASAPNPAWTDLFVKAIANVMMAASGYAVPSREEALRQEATLEEPEEQTSVLAALLSMVQSNLASVQDAYHDQTAEERALARLEHQRIEIITHEEITEAEATWLVSRLGRDGRLSPSEKALVSYLNQESPRIHPVLTEAVCRLGDAA</sequence>
<evidence type="ECO:0000313" key="2">
    <source>
        <dbReference type="Proteomes" id="UP000199423"/>
    </source>
</evidence>
<evidence type="ECO:0000313" key="1">
    <source>
        <dbReference type="EMBL" id="SFV28633.1"/>
    </source>
</evidence>
<dbReference type="EMBL" id="FPCH01000001">
    <property type="protein sequence ID" value="SFV28633.1"/>
    <property type="molecule type" value="Genomic_DNA"/>
</dbReference>
<organism evidence="1 2">
    <name type="scientific">Hyphomicrobium facile</name>
    <dbReference type="NCBI Taxonomy" id="51670"/>
    <lineage>
        <taxon>Bacteria</taxon>
        <taxon>Pseudomonadati</taxon>
        <taxon>Pseudomonadota</taxon>
        <taxon>Alphaproteobacteria</taxon>
        <taxon>Hyphomicrobiales</taxon>
        <taxon>Hyphomicrobiaceae</taxon>
        <taxon>Hyphomicrobium</taxon>
    </lineage>
</organism>
<dbReference type="Proteomes" id="UP000199423">
    <property type="component" value="Unassembled WGS sequence"/>
</dbReference>
<reference evidence="2" key="1">
    <citation type="submission" date="2016-10" db="EMBL/GenBank/DDBJ databases">
        <authorList>
            <person name="Varghese N."/>
            <person name="Submissions S."/>
        </authorList>
    </citation>
    <scope>NUCLEOTIDE SEQUENCE [LARGE SCALE GENOMIC DNA]</scope>
    <source>
        <strain evidence="2">DSM 1565</strain>
    </source>
</reference>
<protein>
    <submittedName>
        <fullName evidence="1">Uncharacterized protein</fullName>
    </submittedName>
</protein>
<gene>
    <name evidence="1" type="ORF">SAMN04488557_1053</name>
</gene>
<dbReference type="STRING" id="51670.SAMN04488557_1053"/>
<dbReference type="RefSeq" id="WP_092865098.1">
    <property type="nucleotide sequence ID" value="NZ_FPCH01000001.1"/>
</dbReference>
<dbReference type="OrthoDB" id="7628592at2"/>